<feature type="non-terminal residue" evidence="1">
    <location>
        <position position="1"/>
    </location>
</feature>
<evidence type="ECO:0000313" key="1">
    <source>
        <dbReference type="EMBL" id="VAW68161.1"/>
    </source>
</evidence>
<gene>
    <name evidence="1" type="ORF">MNBD_GAMMA10-2247</name>
</gene>
<dbReference type="AlphaFoldDB" id="A0A3B0XKR2"/>
<name>A0A3B0XKR2_9ZZZZ</name>
<reference evidence="1" key="1">
    <citation type="submission" date="2018-06" db="EMBL/GenBank/DDBJ databases">
        <authorList>
            <person name="Zhirakovskaya E."/>
        </authorList>
    </citation>
    <scope>NUCLEOTIDE SEQUENCE</scope>
</reference>
<accession>A0A3B0XKR2</accession>
<organism evidence="1">
    <name type="scientific">hydrothermal vent metagenome</name>
    <dbReference type="NCBI Taxonomy" id="652676"/>
    <lineage>
        <taxon>unclassified sequences</taxon>
        <taxon>metagenomes</taxon>
        <taxon>ecological metagenomes</taxon>
    </lineage>
</organism>
<proteinExistence type="predicted"/>
<protein>
    <recommendedName>
        <fullName evidence="2">DUF1631 domain-containing protein</fullName>
    </recommendedName>
</protein>
<dbReference type="InterPro" id="IPR012434">
    <property type="entry name" value="DUF1631"/>
</dbReference>
<dbReference type="EMBL" id="UOFJ01000312">
    <property type="protein sequence ID" value="VAW68161.1"/>
    <property type="molecule type" value="Genomic_DNA"/>
</dbReference>
<evidence type="ECO:0008006" key="2">
    <source>
        <dbReference type="Google" id="ProtNLM"/>
    </source>
</evidence>
<dbReference type="Pfam" id="PF07793">
    <property type="entry name" value="DUF1631"/>
    <property type="match status" value="1"/>
</dbReference>
<sequence length="227" mass="25750">NFIKYGKNSEQWSDSVAVVKQLIQLLQPIQSSQAHHYLNSEKTQLLDTIQNTLLNTKQHPVEIETEINNIFLTFEDMLKNSAYSAEALAKEETYFVSVDEEAEPERGTFDDMDMPDIDLPDTEINPLQEQADKAREKISQLPADVRPGVWFKVYNGEDNVARRAKLSVIIMEEARLIFVDRIGVKIIEKDAEIFREELTAGTSQTISDHSAFDHALGLVIHSLSNSD</sequence>